<evidence type="ECO:0000313" key="8">
    <source>
        <dbReference type="Proteomes" id="UP000186559"/>
    </source>
</evidence>
<dbReference type="PROSITE" id="PS50932">
    <property type="entry name" value="HTH_LACI_2"/>
    <property type="match status" value="1"/>
</dbReference>
<protein>
    <submittedName>
        <fullName evidence="7">Transcriptional regulator</fullName>
    </submittedName>
</protein>
<dbReference type="KEGG" id="tpro:Ga0080559_TMP3803"/>
<evidence type="ECO:0000259" key="5">
    <source>
        <dbReference type="PROSITE" id="PS50932"/>
    </source>
</evidence>
<proteinExistence type="predicted"/>
<dbReference type="InterPro" id="IPR010982">
    <property type="entry name" value="Lambda_DNA-bd_dom_sf"/>
</dbReference>
<feature type="domain" description="HTH cro/C1-type" evidence="6">
    <location>
        <begin position="9"/>
        <end position="56"/>
    </location>
</feature>
<keyword evidence="2" id="KW-0805">Transcription regulation</keyword>
<dbReference type="PANTHER" id="PTHR30146">
    <property type="entry name" value="LACI-RELATED TRANSCRIPTIONAL REPRESSOR"/>
    <property type="match status" value="1"/>
</dbReference>
<dbReference type="Proteomes" id="UP000186559">
    <property type="component" value="Chromosome"/>
</dbReference>
<keyword evidence="1" id="KW-0678">Repressor</keyword>
<dbReference type="STRING" id="1229727.Ga0080559_TMP3803"/>
<organism evidence="7 8">
    <name type="scientific">Salipiger profundus</name>
    <dbReference type="NCBI Taxonomy" id="1229727"/>
    <lineage>
        <taxon>Bacteria</taxon>
        <taxon>Pseudomonadati</taxon>
        <taxon>Pseudomonadota</taxon>
        <taxon>Alphaproteobacteria</taxon>
        <taxon>Rhodobacterales</taxon>
        <taxon>Roseobacteraceae</taxon>
        <taxon>Salipiger</taxon>
    </lineage>
</organism>
<sequence length="342" mass="35630">MNGPDGTTRKRITVKDVARAAGVSPGTVSNAISGKRKVDSETRARIDAAIRDLGYVPNLAARGMRTGRANTIAIFSSMPTAVAAGPSKLGFLMEIAAAAAITALERNVALVLVPPIEDPETALATIPFDGAILLEPEQDDPYTAILQARGVPVVAIGPVPGTPAPAVRLDHAETAGALVDHLVEAGARSFPLVVGLSQRQSNRVFREVYAARMAEAGLPCRIVEVPEADAMAGAEAALLREIDDNGPIDGVLAPIDAMATGAMAALRARGLRIPQDVRVATRYDGIRARSETPPLTAMDLRLDDVARLATEALLDLLDGSEAEQIIDAPAPRLVPRGSTGSA</sequence>
<keyword evidence="4" id="KW-0804">Transcription</keyword>
<evidence type="ECO:0000256" key="1">
    <source>
        <dbReference type="ARBA" id="ARBA00022491"/>
    </source>
</evidence>
<reference evidence="7 8" key="1">
    <citation type="submission" date="2016-03" db="EMBL/GenBank/DDBJ databases">
        <title>Deep-sea bacteria in the southern Pacific.</title>
        <authorList>
            <person name="Tang K."/>
        </authorList>
    </citation>
    <scope>NUCLEOTIDE SEQUENCE [LARGE SCALE GENOMIC DNA]</scope>
    <source>
        <strain evidence="7 8">JLT2016</strain>
    </source>
</reference>
<dbReference type="SMART" id="SM00354">
    <property type="entry name" value="HTH_LACI"/>
    <property type="match status" value="1"/>
</dbReference>
<evidence type="ECO:0000256" key="2">
    <source>
        <dbReference type="ARBA" id="ARBA00023015"/>
    </source>
</evidence>
<keyword evidence="8" id="KW-1185">Reference proteome</keyword>
<evidence type="ECO:0000256" key="4">
    <source>
        <dbReference type="ARBA" id="ARBA00023163"/>
    </source>
</evidence>
<dbReference type="PROSITE" id="PS50943">
    <property type="entry name" value="HTH_CROC1"/>
    <property type="match status" value="1"/>
</dbReference>
<accession>A0A1U7D8Y9</accession>
<keyword evidence="3" id="KW-0238">DNA-binding</keyword>
<dbReference type="GO" id="GO:0003700">
    <property type="term" value="F:DNA-binding transcription factor activity"/>
    <property type="evidence" value="ECO:0007669"/>
    <property type="project" value="TreeGrafter"/>
</dbReference>
<dbReference type="OrthoDB" id="234496at2"/>
<dbReference type="Pfam" id="PF00356">
    <property type="entry name" value="LacI"/>
    <property type="match status" value="1"/>
</dbReference>
<dbReference type="Gene3D" id="3.40.50.2300">
    <property type="match status" value="2"/>
</dbReference>
<dbReference type="PROSITE" id="PS00356">
    <property type="entry name" value="HTH_LACI_1"/>
    <property type="match status" value="1"/>
</dbReference>
<dbReference type="AlphaFoldDB" id="A0A1U7D8Y9"/>
<dbReference type="Pfam" id="PF13377">
    <property type="entry name" value="Peripla_BP_3"/>
    <property type="match status" value="1"/>
</dbReference>
<dbReference type="CDD" id="cd01392">
    <property type="entry name" value="HTH_LacI"/>
    <property type="match status" value="1"/>
</dbReference>
<evidence type="ECO:0000313" key="7">
    <source>
        <dbReference type="EMBL" id="APX24599.1"/>
    </source>
</evidence>
<dbReference type="Gene3D" id="1.10.260.40">
    <property type="entry name" value="lambda repressor-like DNA-binding domains"/>
    <property type="match status" value="1"/>
</dbReference>
<name>A0A1U7D8Y9_9RHOB</name>
<dbReference type="SUPFAM" id="SSF53822">
    <property type="entry name" value="Periplasmic binding protein-like I"/>
    <property type="match status" value="1"/>
</dbReference>
<feature type="domain" description="HTH lacI-type" evidence="5">
    <location>
        <begin position="12"/>
        <end position="66"/>
    </location>
</feature>
<dbReference type="InterPro" id="IPR001387">
    <property type="entry name" value="Cro/C1-type_HTH"/>
</dbReference>
<dbReference type="SUPFAM" id="SSF47413">
    <property type="entry name" value="lambda repressor-like DNA-binding domains"/>
    <property type="match status" value="1"/>
</dbReference>
<dbReference type="InterPro" id="IPR028082">
    <property type="entry name" value="Peripla_BP_I"/>
</dbReference>
<dbReference type="EMBL" id="CP014796">
    <property type="protein sequence ID" value="APX24599.1"/>
    <property type="molecule type" value="Genomic_DNA"/>
</dbReference>
<evidence type="ECO:0000259" key="6">
    <source>
        <dbReference type="PROSITE" id="PS50943"/>
    </source>
</evidence>
<dbReference type="GO" id="GO:0000976">
    <property type="term" value="F:transcription cis-regulatory region binding"/>
    <property type="evidence" value="ECO:0007669"/>
    <property type="project" value="TreeGrafter"/>
</dbReference>
<evidence type="ECO:0000256" key="3">
    <source>
        <dbReference type="ARBA" id="ARBA00023125"/>
    </source>
</evidence>
<gene>
    <name evidence="7" type="ORF">Ga0080559_TMP3803</name>
</gene>
<dbReference type="PANTHER" id="PTHR30146:SF151">
    <property type="entry name" value="HTH-TYPE TRANSCRIPTIONAL REPRESSOR CYTR"/>
    <property type="match status" value="1"/>
</dbReference>
<dbReference type="InterPro" id="IPR046335">
    <property type="entry name" value="LacI/GalR-like_sensor"/>
</dbReference>
<dbReference type="InterPro" id="IPR000843">
    <property type="entry name" value="HTH_LacI"/>
</dbReference>